<evidence type="ECO:0000256" key="8">
    <source>
        <dbReference type="SAM" id="Phobius"/>
    </source>
</evidence>
<evidence type="ECO:0000313" key="9">
    <source>
        <dbReference type="EMBL" id="OQD63053.1"/>
    </source>
</evidence>
<reference evidence="10" key="1">
    <citation type="journal article" date="2017" name="Nat. Microbiol.">
        <title>Global analysis of biosynthetic gene clusters reveals vast potential of secondary metabolite production in Penicillium species.</title>
        <authorList>
            <person name="Nielsen J.C."/>
            <person name="Grijseels S."/>
            <person name="Prigent S."/>
            <person name="Ji B."/>
            <person name="Dainat J."/>
            <person name="Nielsen K.F."/>
            <person name="Frisvad J.C."/>
            <person name="Workman M."/>
            <person name="Nielsen J."/>
        </authorList>
    </citation>
    <scope>NUCLEOTIDE SEQUENCE [LARGE SCALE GENOMIC DNA]</scope>
    <source>
        <strain evidence="10">IBT 4502</strain>
    </source>
</reference>
<dbReference type="SUPFAM" id="SSF90123">
    <property type="entry name" value="ABC transporter transmembrane region"/>
    <property type="match status" value="1"/>
</dbReference>
<keyword evidence="3 8" id="KW-0812">Transmembrane</keyword>
<accession>A0A1V6NEH3</accession>
<dbReference type="GO" id="GO:0042626">
    <property type="term" value="F:ATPase-coupled transmembrane transporter activity"/>
    <property type="evidence" value="ECO:0007669"/>
    <property type="project" value="TreeGrafter"/>
</dbReference>
<evidence type="ECO:0000256" key="3">
    <source>
        <dbReference type="ARBA" id="ARBA00022692"/>
    </source>
</evidence>
<dbReference type="Proteomes" id="UP000191408">
    <property type="component" value="Unassembled WGS sequence"/>
</dbReference>
<keyword evidence="10" id="KW-1185">Reference proteome</keyword>
<comment type="similarity">
    <text evidence="2">Belongs to the ABC transporter superfamily. ABCC family. Conjugate transporter (TC 3.A.1.208) subfamily.</text>
</comment>
<evidence type="ECO:0000256" key="6">
    <source>
        <dbReference type="ARBA" id="ARBA00022989"/>
    </source>
</evidence>
<comment type="caution">
    <text evidence="9">The sequence shown here is derived from an EMBL/GenBank/DDBJ whole genome shotgun (WGS) entry which is preliminary data.</text>
</comment>
<dbReference type="EMBL" id="MDYM01000010">
    <property type="protein sequence ID" value="OQD63053.1"/>
    <property type="molecule type" value="Genomic_DNA"/>
</dbReference>
<keyword evidence="6 8" id="KW-1133">Transmembrane helix</keyword>
<feature type="transmembrane region" description="Helical" evidence="8">
    <location>
        <begin position="78"/>
        <end position="95"/>
    </location>
</feature>
<evidence type="ECO:0008006" key="11">
    <source>
        <dbReference type="Google" id="ProtNLM"/>
    </source>
</evidence>
<evidence type="ECO:0000256" key="5">
    <source>
        <dbReference type="ARBA" id="ARBA00022840"/>
    </source>
</evidence>
<dbReference type="STRING" id="60169.A0A1V6NEH3"/>
<evidence type="ECO:0000256" key="2">
    <source>
        <dbReference type="ARBA" id="ARBA00009726"/>
    </source>
</evidence>
<feature type="transmembrane region" description="Helical" evidence="8">
    <location>
        <begin position="49"/>
        <end position="66"/>
    </location>
</feature>
<keyword evidence="7 8" id="KW-0472">Membrane</keyword>
<organism evidence="9 10">
    <name type="scientific">Penicillium polonicum</name>
    <dbReference type="NCBI Taxonomy" id="60169"/>
    <lineage>
        <taxon>Eukaryota</taxon>
        <taxon>Fungi</taxon>
        <taxon>Dikarya</taxon>
        <taxon>Ascomycota</taxon>
        <taxon>Pezizomycotina</taxon>
        <taxon>Eurotiomycetes</taxon>
        <taxon>Eurotiomycetidae</taxon>
        <taxon>Eurotiales</taxon>
        <taxon>Aspergillaceae</taxon>
        <taxon>Penicillium</taxon>
    </lineage>
</organism>
<evidence type="ECO:0000256" key="4">
    <source>
        <dbReference type="ARBA" id="ARBA00022741"/>
    </source>
</evidence>
<comment type="subcellular location">
    <subcellularLocation>
        <location evidence="1">Membrane</location>
        <topology evidence="1">Multi-pass membrane protein</topology>
    </subcellularLocation>
</comment>
<dbReference type="InterPro" id="IPR036640">
    <property type="entry name" value="ABC1_TM_sf"/>
</dbReference>
<evidence type="ECO:0000313" key="10">
    <source>
        <dbReference type="Proteomes" id="UP000191408"/>
    </source>
</evidence>
<dbReference type="Gene3D" id="1.20.1560.10">
    <property type="entry name" value="ABC transporter type 1, transmembrane domain"/>
    <property type="match status" value="1"/>
</dbReference>
<protein>
    <recommendedName>
        <fullName evidence="11">ABC transmembrane type-1 domain-containing protein</fullName>
    </recommendedName>
</protein>
<dbReference type="InterPro" id="IPR050173">
    <property type="entry name" value="ABC_transporter_C-like"/>
</dbReference>
<dbReference type="AlphaFoldDB" id="A0A1V6NEH3"/>
<evidence type="ECO:0000256" key="1">
    <source>
        <dbReference type="ARBA" id="ARBA00004141"/>
    </source>
</evidence>
<name>A0A1V6NEH3_PENPO</name>
<dbReference type="GO" id="GO:0016020">
    <property type="term" value="C:membrane"/>
    <property type="evidence" value="ECO:0007669"/>
    <property type="project" value="UniProtKB-SubCell"/>
</dbReference>
<dbReference type="PANTHER" id="PTHR24223:SF456">
    <property type="entry name" value="MULTIDRUG RESISTANCE-ASSOCIATED PROTEIN LETHAL(2)03659"/>
    <property type="match status" value="1"/>
</dbReference>
<sequence>MAITSSIVVNPISVDYAIPISLLTLWYAADYLKTTREVKRLESIALSPIFDHFMTVITGLTTIRAFGRTERYLGGFRMGLIGAFFSASTAGVVVLTEGMDARSVGFVVSFTIRLAGHLSSLLSSYTSLEMDLNSLERMLDYCNVETEDESPAHCVELPVAEGRLEVTGLRASY</sequence>
<dbReference type="GO" id="GO:0005524">
    <property type="term" value="F:ATP binding"/>
    <property type="evidence" value="ECO:0007669"/>
    <property type="project" value="UniProtKB-KW"/>
</dbReference>
<keyword evidence="4" id="KW-0547">Nucleotide-binding</keyword>
<gene>
    <name evidence="9" type="ORF">PENPOL_c010G06827</name>
</gene>
<evidence type="ECO:0000256" key="7">
    <source>
        <dbReference type="ARBA" id="ARBA00023136"/>
    </source>
</evidence>
<proteinExistence type="inferred from homology"/>
<dbReference type="PANTHER" id="PTHR24223">
    <property type="entry name" value="ATP-BINDING CASSETTE SUB-FAMILY C"/>
    <property type="match status" value="1"/>
</dbReference>
<feature type="transmembrane region" description="Helical" evidence="8">
    <location>
        <begin position="7"/>
        <end position="29"/>
    </location>
</feature>
<keyword evidence="5" id="KW-0067">ATP-binding</keyword>